<dbReference type="Pfam" id="PF00069">
    <property type="entry name" value="Pkinase"/>
    <property type="match status" value="1"/>
</dbReference>
<dbReference type="OrthoDB" id="266718at2759"/>
<dbReference type="InterPro" id="IPR011009">
    <property type="entry name" value="Kinase-like_dom_sf"/>
</dbReference>
<dbReference type="AlphaFoldDB" id="A0A835Z8E8"/>
<dbReference type="PANTHER" id="PTHR27001:SF931">
    <property type="entry name" value="OS11G0664100 PROTEIN"/>
    <property type="match status" value="1"/>
</dbReference>
<evidence type="ECO:0000313" key="4">
    <source>
        <dbReference type="EMBL" id="KAG5187552.1"/>
    </source>
</evidence>
<dbReference type="InterPro" id="IPR000719">
    <property type="entry name" value="Prot_kinase_dom"/>
</dbReference>
<feature type="domain" description="Protein kinase" evidence="3">
    <location>
        <begin position="1"/>
        <end position="182"/>
    </location>
</feature>
<dbReference type="InterPro" id="IPR008271">
    <property type="entry name" value="Ser/Thr_kinase_AS"/>
</dbReference>
<keyword evidence="4" id="KW-0808">Transferase</keyword>
<reference evidence="4" key="1">
    <citation type="submission" date="2021-02" db="EMBL/GenBank/DDBJ databases">
        <title>First Annotated Genome of the Yellow-green Alga Tribonema minus.</title>
        <authorList>
            <person name="Mahan K.M."/>
        </authorList>
    </citation>
    <scope>NUCLEOTIDE SEQUENCE</scope>
    <source>
        <strain evidence="4">UTEX B ZZ1240</strain>
    </source>
</reference>
<dbReference type="SUPFAM" id="SSF56112">
    <property type="entry name" value="Protein kinase-like (PK-like)"/>
    <property type="match status" value="1"/>
</dbReference>
<keyword evidence="2" id="KW-0067">ATP-binding</keyword>
<dbReference type="SMART" id="SM00220">
    <property type="entry name" value="S_TKc"/>
    <property type="match status" value="1"/>
</dbReference>
<organism evidence="4 5">
    <name type="scientific">Tribonema minus</name>
    <dbReference type="NCBI Taxonomy" id="303371"/>
    <lineage>
        <taxon>Eukaryota</taxon>
        <taxon>Sar</taxon>
        <taxon>Stramenopiles</taxon>
        <taxon>Ochrophyta</taxon>
        <taxon>PX clade</taxon>
        <taxon>Xanthophyceae</taxon>
        <taxon>Tribonematales</taxon>
        <taxon>Tribonemataceae</taxon>
        <taxon>Tribonema</taxon>
    </lineage>
</organism>
<dbReference type="PROSITE" id="PS00108">
    <property type="entry name" value="PROTEIN_KINASE_ST"/>
    <property type="match status" value="1"/>
</dbReference>
<dbReference type="GO" id="GO:0004672">
    <property type="term" value="F:protein kinase activity"/>
    <property type="evidence" value="ECO:0007669"/>
    <property type="project" value="InterPro"/>
</dbReference>
<evidence type="ECO:0000256" key="1">
    <source>
        <dbReference type="ARBA" id="ARBA00022741"/>
    </source>
</evidence>
<protein>
    <submittedName>
        <fullName evidence="4">Kinase-like domain-containing protein</fullName>
    </submittedName>
</protein>
<dbReference type="PANTHER" id="PTHR27001">
    <property type="entry name" value="OS01G0253100 PROTEIN"/>
    <property type="match status" value="1"/>
</dbReference>
<dbReference type="PROSITE" id="PS50011">
    <property type="entry name" value="PROTEIN_KINASE_DOM"/>
    <property type="match status" value="1"/>
</dbReference>
<evidence type="ECO:0000256" key="2">
    <source>
        <dbReference type="ARBA" id="ARBA00022840"/>
    </source>
</evidence>
<dbReference type="Gene3D" id="1.10.510.10">
    <property type="entry name" value="Transferase(Phosphotransferase) domain 1"/>
    <property type="match status" value="1"/>
</dbReference>
<sequence length="182" mass="19846">MELCVHGAVREALKLGLSWPLRVRIAQDVARALAVLAAHGVLHRDIKTTNVLLDAAWRAKLCDFNLAIDDASAAKLSHAAGTTEFMSPEALLGDDFSFPSDMFSYGVTLVEIITLRAPGVGDFLVRRPQELFVVNPDELAAARPHDVPASFWMLANDCCDPEVSRALTPPLLPPPLLLLLLW</sequence>
<dbReference type="EMBL" id="JAFCMP010000088">
    <property type="protein sequence ID" value="KAG5187552.1"/>
    <property type="molecule type" value="Genomic_DNA"/>
</dbReference>
<name>A0A835Z8E8_9STRA</name>
<evidence type="ECO:0000259" key="3">
    <source>
        <dbReference type="PROSITE" id="PS50011"/>
    </source>
</evidence>
<keyword evidence="5" id="KW-1185">Reference proteome</keyword>
<comment type="caution">
    <text evidence="4">The sequence shown here is derived from an EMBL/GenBank/DDBJ whole genome shotgun (WGS) entry which is preliminary data.</text>
</comment>
<proteinExistence type="predicted"/>
<keyword evidence="4" id="KW-0418">Kinase</keyword>
<evidence type="ECO:0000313" key="5">
    <source>
        <dbReference type="Proteomes" id="UP000664859"/>
    </source>
</evidence>
<keyword evidence="1" id="KW-0547">Nucleotide-binding</keyword>
<dbReference type="GO" id="GO:0005886">
    <property type="term" value="C:plasma membrane"/>
    <property type="evidence" value="ECO:0007669"/>
    <property type="project" value="TreeGrafter"/>
</dbReference>
<dbReference type="Proteomes" id="UP000664859">
    <property type="component" value="Unassembled WGS sequence"/>
</dbReference>
<gene>
    <name evidence="4" type="ORF">JKP88DRAFT_178836</name>
</gene>
<accession>A0A835Z8E8</accession>
<dbReference type="GO" id="GO:0005524">
    <property type="term" value="F:ATP binding"/>
    <property type="evidence" value="ECO:0007669"/>
    <property type="project" value="UniProtKB-KW"/>
</dbReference>